<sequence>MFQWQQNICAASIIFCIILFISDSDATLKLSKCKKALFDHKNGTFYSVGFPKPILPPQCFIYHFEASLEYFVEVEIETAEIPSSIGDFCVDFLRIYEEEKDGTIDDGSINYRELCGKSNLLENRNFISAFNHLFIVINVETSQSVRIKGSYHLLSKADYYIDALKTAPDICEYQVNALKGQLVSPQYPYYSPPNISCTYHFPSFRGHRLHLNITVLDLSKRTCSESQLSLYRLNPRRILERLCSSIDIPYTFSSIQELLLEFRTSSLKRQTRGFQLSFEYIPIKLQIQPSTNSTTTSQQQLSAETPSQLWSIILEKQGGGIDINGQQQSAVVSQCPVRIISSRASFPIYEESMTPSSNNSGVLSSEHFVPSEKVNFKCQFVFIGAPEEHVQITFRKFQLFAWKDKGVNSTSELRCEEMDHVSAHVLVGSRMSKIYDFCGSEIPPPLMSAKNILTLDYIVKSIGNGRHIDVEDDYGFVIEYRFLPDWGKQPPEVSKDPSKPCAYTFNGTVQTSGQFWSPNHPGFYPRNLDCEYVFFGKDTQIVVIHFEYFDIEGFGQCEDATHSDYVLFSNYKTIDRTNRRYCGSLRPNGDIPSESNYFRMAFRTNDIFDGTGFYAQYQFIDQRKIFLQTLL</sequence>
<dbReference type="WBParaSite" id="PS1159_v2.g201.t1">
    <property type="protein sequence ID" value="PS1159_v2.g201.t1"/>
    <property type="gene ID" value="PS1159_v2.g201"/>
</dbReference>
<dbReference type="Proteomes" id="UP000887580">
    <property type="component" value="Unplaced"/>
</dbReference>
<accession>A0AC35FRC4</accession>
<evidence type="ECO:0000313" key="2">
    <source>
        <dbReference type="WBParaSite" id="PS1159_v2.g201.t1"/>
    </source>
</evidence>
<reference evidence="2" key="1">
    <citation type="submission" date="2022-11" db="UniProtKB">
        <authorList>
            <consortium name="WormBaseParasite"/>
        </authorList>
    </citation>
    <scope>IDENTIFICATION</scope>
</reference>
<protein>
    <submittedName>
        <fullName evidence="2">CUB domain-containing protein</fullName>
    </submittedName>
</protein>
<organism evidence="1 2">
    <name type="scientific">Panagrolaimus sp. PS1159</name>
    <dbReference type="NCBI Taxonomy" id="55785"/>
    <lineage>
        <taxon>Eukaryota</taxon>
        <taxon>Metazoa</taxon>
        <taxon>Ecdysozoa</taxon>
        <taxon>Nematoda</taxon>
        <taxon>Chromadorea</taxon>
        <taxon>Rhabditida</taxon>
        <taxon>Tylenchina</taxon>
        <taxon>Panagrolaimomorpha</taxon>
        <taxon>Panagrolaimoidea</taxon>
        <taxon>Panagrolaimidae</taxon>
        <taxon>Panagrolaimus</taxon>
    </lineage>
</organism>
<proteinExistence type="predicted"/>
<evidence type="ECO:0000313" key="1">
    <source>
        <dbReference type="Proteomes" id="UP000887580"/>
    </source>
</evidence>
<name>A0AC35FRC4_9BILA</name>